<evidence type="ECO:0000259" key="4">
    <source>
        <dbReference type="PROSITE" id="PS50932"/>
    </source>
</evidence>
<dbReference type="PROSITE" id="PS50932">
    <property type="entry name" value="HTH_LACI_2"/>
    <property type="match status" value="1"/>
</dbReference>
<dbReference type="PROSITE" id="PS00356">
    <property type="entry name" value="HTH_LACI_1"/>
    <property type="match status" value="1"/>
</dbReference>
<dbReference type="InterPro" id="IPR028082">
    <property type="entry name" value="Peripla_BP_I"/>
</dbReference>
<keyword evidence="6" id="KW-1185">Reference proteome</keyword>
<dbReference type="SMART" id="SM00354">
    <property type="entry name" value="HTH_LACI"/>
    <property type="match status" value="1"/>
</dbReference>
<dbReference type="PANTHER" id="PTHR30146:SF153">
    <property type="entry name" value="LACTOSE OPERON REPRESSOR"/>
    <property type="match status" value="1"/>
</dbReference>
<dbReference type="Gene3D" id="1.10.260.40">
    <property type="entry name" value="lambda repressor-like DNA-binding domains"/>
    <property type="match status" value="1"/>
</dbReference>
<dbReference type="Pfam" id="PF13377">
    <property type="entry name" value="Peripla_BP_3"/>
    <property type="match status" value="1"/>
</dbReference>
<protein>
    <submittedName>
        <fullName evidence="5">DNA-binding transcriptional regulator, LacI/PurR family</fullName>
    </submittedName>
</protein>
<keyword evidence="1" id="KW-0805">Transcription regulation</keyword>
<keyword evidence="2 5" id="KW-0238">DNA-binding</keyword>
<dbReference type="Pfam" id="PF00356">
    <property type="entry name" value="LacI"/>
    <property type="match status" value="1"/>
</dbReference>
<dbReference type="Gene3D" id="3.40.50.2300">
    <property type="match status" value="2"/>
</dbReference>
<organism evidence="5 6">
    <name type="scientific">Schaalia radingae</name>
    <dbReference type="NCBI Taxonomy" id="131110"/>
    <lineage>
        <taxon>Bacteria</taxon>
        <taxon>Bacillati</taxon>
        <taxon>Actinomycetota</taxon>
        <taxon>Actinomycetes</taxon>
        <taxon>Actinomycetales</taxon>
        <taxon>Actinomycetaceae</taxon>
        <taxon>Schaalia</taxon>
    </lineage>
</organism>
<dbReference type="EMBL" id="LT629792">
    <property type="protein sequence ID" value="SDT90342.1"/>
    <property type="molecule type" value="Genomic_DNA"/>
</dbReference>
<feature type="domain" description="HTH lacI-type" evidence="4">
    <location>
        <begin position="6"/>
        <end position="60"/>
    </location>
</feature>
<name>A0ABY0V6Q6_9ACTO</name>
<dbReference type="InterPro" id="IPR010982">
    <property type="entry name" value="Lambda_DNA-bd_dom_sf"/>
</dbReference>
<evidence type="ECO:0000313" key="5">
    <source>
        <dbReference type="EMBL" id="SDT90342.1"/>
    </source>
</evidence>
<evidence type="ECO:0000256" key="1">
    <source>
        <dbReference type="ARBA" id="ARBA00023015"/>
    </source>
</evidence>
<dbReference type="GO" id="GO:0003677">
    <property type="term" value="F:DNA binding"/>
    <property type="evidence" value="ECO:0007669"/>
    <property type="project" value="UniProtKB-KW"/>
</dbReference>
<dbReference type="InterPro" id="IPR046335">
    <property type="entry name" value="LacI/GalR-like_sensor"/>
</dbReference>
<sequence>MPKHRTRMTDIAEHAQVSTATVSRVINGTGPVSAETRHRVLTAIDSLGYERPLPERSSSTPCVGIIIPELTNPIFAAYAHAIQAEVSRTGAIPLICSQTPGSTSEGDYVQTLLSHGCSGLIFVSGRHADFRGDMSRYHHLRERRIPFVTINGSREEIESADFSAADQIGISIAVRHLRELGHTRIALLSGHTHIVPASRKVDAFKTVMAQEFGIDKPRIVETFYTYEAAAAATHGLLDEGMTALVTGSDMQALGAIRAAKSRGMRVPDDLSVVGFDDSQLMAHLDPPLTTIRQPVDAITTAAVRTLFEAIKNPDMPATSGAFLYTPDLVVRGSTGRAPSTSR</sequence>
<keyword evidence="3" id="KW-0804">Transcription</keyword>
<dbReference type="PANTHER" id="PTHR30146">
    <property type="entry name" value="LACI-RELATED TRANSCRIPTIONAL REPRESSOR"/>
    <property type="match status" value="1"/>
</dbReference>
<evidence type="ECO:0000313" key="6">
    <source>
        <dbReference type="Proteomes" id="UP000198976"/>
    </source>
</evidence>
<accession>A0ABY0V6Q6</accession>
<dbReference type="RefSeq" id="WP_070727528.1">
    <property type="nucleotide sequence ID" value="NZ_LT629792.1"/>
</dbReference>
<evidence type="ECO:0000256" key="3">
    <source>
        <dbReference type="ARBA" id="ARBA00023163"/>
    </source>
</evidence>
<evidence type="ECO:0000256" key="2">
    <source>
        <dbReference type="ARBA" id="ARBA00023125"/>
    </source>
</evidence>
<proteinExistence type="predicted"/>
<dbReference type="InterPro" id="IPR000843">
    <property type="entry name" value="HTH_LacI"/>
</dbReference>
<dbReference type="CDD" id="cd01392">
    <property type="entry name" value="HTH_LacI"/>
    <property type="match status" value="1"/>
</dbReference>
<gene>
    <name evidence="5" type="ORF">SAMN04489714_0735</name>
</gene>
<dbReference type="SUPFAM" id="SSF47413">
    <property type="entry name" value="lambda repressor-like DNA-binding domains"/>
    <property type="match status" value="1"/>
</dbReference>
<dbReference type="Proteomes" id="UP000198976">
    <property type="component" value="Chromosome I"/>
</dbReference>
<reference evidence="5 6" key="1">
    <citation type="submission" date="2016-10" db="EMBL/GenBank/DDBJ databases">
        <authorList>
            <person name="Varghese N."/>
            <person name="Submissions S."/>
        </authorList>
    </citation>
    <scope>NUCLEOTIDE SEQUENCE [LARGE SCALE GENOMIC DNA]</scope>
    <source>
        <strain evidence="5 6">DSM 9169</strain>
    </source>
</reference>
<dbReference type="SUPFAM" id="SSF53822">
    <property type="entry name" value="Periplasmic binding protein-like I"/>
    <property type="match status" value="1"/>
</dbReference>